<protein>
    <submittedName>
        <fullName evidence="2">Cyclic nucleotide-binding domain-containing protein</fullName>
    </submittedName>
</protein>
<dbReference type="AlphaFoldDB" id="A0A5B2V9M6"/>
<gene>
    <name evidence="2" type="ORF">F0L46_18760</name>
</gene>
<dbReference type="OrthoDB" id="190787at2"/>
<dbReference type="InterPro" id="IPR014710">
    <property type="entry name" value="RmlC-like_jellyroll"/>
</dbReference>
<evidence type="ECO:0000259" key="1">
    <source>
        <dbReference type="PROSITE" id="PS50042"/>
    </source>
</evidence>
<dbReference type="Gene3D" id="2.60.120.10">
    <property type="entry name" value="Jelly Rolls"/>
    <property type="match status" value="1"/>
</dbReference>
<accession>A0A5B2V9M6</accession>
<dbReference type="InterPro" id="IPR000595">
    <property type="entry name" value="cNMP-bd_dom"/>
</dbReference>
<keyword evidence="3" id="KW-1185">Reference proteome</keyword>
<dbReference type="Proteomes" id="UP000323142">
    <property type="component" value="Unassembled WGS sequence"/>
</dbReference>
<comment type="caution">
    <text evidence="2">The sequence shown here is derived from an EMBL/GenBank/DDBJ whole genome shotgun (WGS) entry which is preliminary data.</text>
</comment>
<name>A0A5B2V9M6_9HYPH</name>
<dbReference type="CDD" id="cd00038">
    <property type="entry name" value="CAP_ED"/>
    <property type="match status" value="1"/>
</dbReference>
<reference evidence="2 3" key="2">
    <citation type="submission" date="2019-09" db="EMBL/GenBank/DDBJ databases">
        <authorList>
            <person name="Jin C."/>
        </authorList>
    </citation>
    <scope>NUCLEOTIDE SEQUENCE [LARGE SCALE GENOMIC DNA]</scope>
    <source>
        <strain evidence="2 3">BN140002</strain>
    </source>
</reference>
<dbReference type="RefSeq" id="WP_149820381.1">
    <property type="nucleotide sequence ID" value="NZ_VUOA01000034.1"/>
</dbReference>
<feature type="domain" description="Cyclic nucleotide-binding" evidence="1">
    <location>
        <begin position="14"/>
        <end position="130"/>
    </location>
</feature>
<organism evidence="2 3">
    <name type="scientific">Salinarimonas soli</name>
    <dbReference type="NCBI Taxonomy" id="1638099"/>
    <lineage>
        <taxon>Bacteria</taxon>
        <taxon>Pseudomonadati</taxon>
        <taxon>Pseudomonadota</taxon>
        <taxon>Alphaproteobacteria</taxon>
        <taxon>Hyphomicrobiales</taxon>
        <taxon>Salinarimonadaceae</taxon>
        <taxon>Salinarimonas</taxon>
    </lineage>
</organism>
<dbReference type="SMART" id="SM00100">
    <property type="entry name" value="cNMP"/>
    <property type="match status" value="1"/>
</dbReference>
<evidence type="ECO:0000313" key="3">
    <source>
        <dbReference type="Proteomes" id="UP000323142"/>
    </source>
</evidence>
<proteinExistence type="predicted"/>
<reference evidence="2 3" key="1">
    <citation type="submission" date="2019-09" db="EMBL/GenBank/DDBJ databases">
        <title>Salinarimonas rosea gen. nov., sp. nov., a new member of the a-2 subgroup of the Proteobacteria.</title>
        <authorList>
            <person name="Liu J."/>
        </authorList>
    </citation>
    <scope>NUCLEOTIDE SEQUENCE [LARGE SCALE GENOMIC DNA]</scope>
    <source>
        <strain evidence="2 3">BN140002</strain>
    </source>
</reference>
<dbReference type="SUPFAM" id="SSF51206">
    <property type="entry name" value="cAMP-binding domain-like"/>
    <property type="match status" value="1"/>
</dbReference>
<dbReference type="InterPro" id="IPR018490">
    <property type="entry name" value="cNMP-bd_dom_sf"/>
</dbReference>
<dbReference type="EMBL" id="VUOA01000034">
    <property type="protein sequence ID" value="KAA2235546.1"/>
    <property type="molecule type" value="Genomic_DNA"/>
</dbReference>
<sequence length="150" mass="16173">MYEDEVGRLQATPMLRGLEPAHLKLLVLGGMRTRYAPGEAVIREGEPAEAVHVVLSGEASARSRGGVPFPPFGPGSIFGDVSVFLDRPYRMSVEAATVLVTLRLDKATFVELVSQMPDLALAVIRDLAGRLHDLRDRVEAAPPAQDGTAR</sequence>
<evidence type="ECO:0000313" key="2">
    <source>
        <dbReference type="EMBL" id="KAA2235546.1"/>
    </source>
</evidence>
<dbReference type="PROSITE" id="PS50042">
    <property type="entry name" value="CNMP_BINDING_3"/>
    <property type="match status" value="1"/>
</dbReference>
<dbReference type="Pfam" id="PF00027">
    <property type="entry name" value="cNMP_binding"/>
    <property type="match status" value="1"/>
</dbReference>